<accession>A0ABQ0X8Y3</accession>
<dbReference type="EMBL" id="BJZR01000249">
    <property type="protein sequence ID" value="GEO93875.1"/>
    <property type="molecule type" value="Genomic_DNA"/>
</dbReference>
<sequence length="59" mass="6025">MEFGAGGAHRGAEWCIRLLVVSLLTISLLINGRAASGSSTWQGGGVRTLAVAAAPEQCL</sequence>
<protein>
    <submittedName>
        <fullName evidence="1">Uncharacterized protein</fullName>
    </submittedName>
</protein>
<proteinExistence type="predicted"/>
<evidence type="ECO:0000313" key="2">
    <source>
        <dbReference type="Proteomes" id="UP000321155"/>
    </source>
</evidence>
<gene>
    <name evidence="1" type="ORF">KFL01_31810</name>
</gene>
<keyword evidence="2" id="KW-1185">Reference proteome</keyword>
<name>A0ABQ0X8Y3_9MICC</name>
<dbReference type="Proteomes" id="UP000321155">
    <property type="component" value="Unassembled WGS sequence"/>
</dbReference>
<evidence type="ECO:0000313" key="1">
    <source>
        <dbReference type="EMBL" id="GEO93875.1"/>
    </source>
</evidence>
<comment type="caution">
    <text evidence="1">The sequence shown here is derived from an EMBL/GenBank/DDBJ whole genome shotgun (WGS) entry which is preliminary data.</text>
</comment>
<reference evidence="1 2" key="1">
    <citation type="submission" date="2019-07" db="EMBL/GenBank/DDBJ databases">
        <title>Whole genome shotgun sequence of Kocuria flava NBRC 107626.</title>
        <authorList>
            <person name="Hosoyama A."/>
            <person name="Uohara A."/>
            <person name="Ohji S."/>
            <person name="Ichikawa N."/>
        </authorList>
    </citation>
    <scope>NUCLEOTIDE SEQUENCE [LARGE SCALE GENOMIC DNA]</scope>
    <source>
        <strain evidence="1 2">NBRC 107626</strain>
    </source>
</reference>
<organism evidence="1 2">
    <name type="scientific">Kocuria flava</name>
    <dbReference type="NCBI Taxonomy" id="446860"/>
    <lineage>
        <taxon>Bacteria</taxon>
        <taxon>Bacillati</taxon>
        <taxon>Actinomycetota</taxon>
        <taxon>Actinomycetes</taxon>
        <taxon>Micrococcales</taxon>
        <taxon>Micrococcaceae</taxon>
        <taxon>Kocuria</taxon>
    </lineage>
</organism>